<evidence type="ECO:0000313" key="2">
    <source>
        <dbReference type="EMBL" id="KAF0022745.1"/>
    </source>
</evidence>
<evidence type="ECO:0000313" key="3">
    <source>
        <dbReference type="Proteomes" id="UP000438429"/>
    </source>
</evidence>
<sequence length="292" mass="33370">MNSDDSQEVDVLRRPLLRCRQTQPQHQVRLGVVIEFHPSSSWKVARRIPHPRLPQATTDIRQERTTRTFETDDRHGRDGGERLPEDRLESAELRPPQPDYTCGTAASVQCHCSVKDHRPPRYLCSVFLLLLLLPDVEEKSMCDVGGQQATTWRPNGETQKNKRQRDARAAFVHQRSNREAMDFNTARGRNMIHCMKYYIYTTFTPASELHFQVSDFRHRAAVGSVFGPGLVKHRAQAGREAAASSDGTSHFSGSRQHFESRRGNESWHVLLSAARVETTALSFITGAWRRKR</sequence>
<reference evidence="2 3" key="1">
    <citation type="submission" date="2019-06" db="EMBL/GenBank/DDBJ databases">
        <title>Draft genomes of female and male turbot (Scophthalmus maximus).</title>
        <authorList>
            <person name="Xu H."/>
            <person name="Xu X.-W."/>
            <person name="Shao C."/>
            <person name="Chen S."/>
        </authorList>
    </citation>
    <scope>NUCLEOTIDE SEQUENCE [LARGE SCALE GENOMIC DNA]</scope>
    <source>
        <strain evidence="2">Ysfricsl-2016a</strain>
        <tissue evidence="2">Blood</tissue>
    </source>
</reference>
<accession>A0A6A4RRH2</accession>
<organism evidence="2 3">
    <name type="scientific">Scophthalmus maximus</name>
    <name type="common">Turbot</name>
    <name type="synonym">Psetta maxima</name>
    <dbReference type="NCBI Taxonomy" id="52904"/>
    <lineage>
        <taxon>Eukaryota</taxon>
        <taxon>Metazoa</taxon>
        <taxon>Chordata</taxon>
        <taxon>Craniata</taxon>
        <taxon>Vertebrata</taxon>
        <taxon>Euteleostomi</taxon>
        <taxon>Actinopterygii</taxon>
        <taxon>Neopterygii</taxon>
        <taxon>Teleostei</taxon>
        <taxon>Neoteleostei</taxon>
        <taxon>Acanthomorphata</taxon>
        <taxon>Carangaria</taxon>
        <taxon>Pleuronectiformes</taxon>
        <taxon>Pleuronectoidei</taxon>
        <taxon>Scophthalmidae</taxon>
        <taxon>Scophthalmus</taxon>
    </lineage>
</organism>
<comment type="caution">
    <text evidence="2">The sequence shown here is derived from an EMBL/GenBank/DDBJ whole genome shotgun (WGS) entry which is preliminary data.</text>
</comment>
<feature type="region of interest" description="Disordered" evidence="1">
    <location>
        <begin position="238"/>
        <end position="259"/>
    </location>
</feature>
<feature type="compositionally biased region" description="Basic and acidic residues" evidence="1">
    <location>
        <begin position="60"/>
        <end position="92"/>
    </location>
</feature>
<gene>
    <name evidence="2" type="ORF">F2P81_024726</name>
</gene>
<feature type="compositionally biased region" description="Polar residues" evidence="1">
    <location>
        <begin position="245"/>
        <end position="255"/>
    </location>
</feature>
<dbReference type="AlphaFoldDB" id="A0A6A4RRH2"/>
<feature type="region of interest" description="Disordered" evidence="1">
    <location>
        <begin position="52"/>
        <end position="96"/>
    </location>
</feature>
<dbReference type="Proteomes" id="UP000438429">
    <property type="component" value="Unassembled WGS sequence"/>
</dbReference>
<dbReference type="EMBL" id="VEVO01000023">
    <property type="protein sequence ID" value="KAF0022745.1"/>
    <property type="molecule type" value="Genomic_DNA"/>
</dbReference>
<proteinExistence type="predicted"/>
<evidence type="ECO:0000256" key="1">
    <source>
        <dbReference type="SAM" id="MobiDB-lite"/>
    </source>
</evidence>
<name>A0A6A4RRH2_SCOMX</name>
<protein>
    <submittedName>
        <fullName evidence="2">Uncharacterized protein</fullName>
    </submittedName>
</protein>